<dbReference type="InterPro" id="IPR027417">
    <property type="entry name" value="P-loop_NTPase"/>
</dbReference>
<keyword evidence="8 13" id="KW-0547">Nucleotide-binding</keyword>
<evidence type="ECO:0000256" key="1">
    <source>
        <dbReference type="ARBA" id="ARBA00002274"/>
    </source>
</evidence>
<evidence type="ECO:0000256" key="10">
    <source>
        <dbReference type="ARBA" id="ARBA00022840"/>
    </source>
</evidence>
<keyword evidence="9 13" id="KW-0418">Kinase</keyword>
<feature type="binding site" evidence="13">
    <location>
        <begin position="70"/>
        <end position="77"/>
    </location>
    <ligand>
        <name>ATP</name>
        <dbReference type="ChEBI" id="CHEBI:30616"/>
    </ligand>
</feature>
<keyword evidence="5 13" id="KW-0444">Lipid biosynthesis</keyword>
<evidence type="ECO:0000256" key="13">
    <source>
        <dbReference type="HAMAP-Rule" id="MF_00409"/>
    </source>
</evidence>
<evidence type="ECO:0000256" key="11">
    <source>
        <dbReference type="ARBA" id="ARBA00023098"/>
    </source>
</evidence>
<dbReference type="EMBL" id="JACOFV010000011">
    <property type="protein sequence ID" value="MBC3862998.1"/>
    <property type="molecule type" value="Genomic_DNA"/>
</dbReference>
<dbReference type="Proteomes" id="UP000634011">
    <property type="component" value="Unassembled WGS sequence"/>
</dbReference>
<keyword evidence="7 13" id="KW-0808">Transferase</keyword>
<dbReference type="GO" id="GO:0009245">
    <property type="term" value="P:lipid A biosynthetic process"/>
    <property type="evidence" value="ECO:0007669"/>
    <property type="project" value="UniProtKB-UniRule"/>
</dbReference>
<comment type="pathway">
    <text evidence="2 13">Glycolipid biosynthesis; lipid IV(A) biosynthesis; lipid IV(A) from (3R)-3-hydroxytetradecanoyl-[acyl-carrier-protein] and UDP-N-acetyl-alpha-D-glucosamine: step 6/6.</text>
</comment>
<dbReference type="Pfam" id="PF02606">
    <property type="entry name" value="LpxK"/>
    <property type="match status" value="1"/>
</dbReference>
<evidence type="ECO:0000256" key="4">
    <source>
        <dbReference type="ARBA" id="ARBA00016436"/>
    </source>
</evidence>
<proteinExistence type="inferred from homology"/>
<evidence type="ECO:0000313" key="14">
    <source>
        <dbReference type="EMBL" id="MBC3862998.1"/>
    </source>
</evidence>
<keyword evidence="15" id="KW-1185">Reference proteome</keyword>
<protein>
    <recommendedName>
        <fullName evidence="4 13">Tetraacyldisaccharide 4'-kinase</fullName>
        <ecNumber evidence="3 13">2.7.1.130</ecNumber>
    </recommendedName>
    <alternativeName>
        <fullName evidence="12 13">Lipid A 4'-kinase</fullName>
    </alternativeName>
</protein>
<comment type="similarity">
    <text evidence="13">Belongs to the LpxK family.</text>
</comment>
<dbReference type="EC" id="2.7.1.130" evidence="3 13"/>
<name>A0A923HIF5_9BURK</name>
<accession>A0A923HIF5</accession>
<evidence type="ECO:0000313" key="15">
    <source>
        <dbReference type="Proteomes" id="UP000634011"/>
    </source>
</evidence>
<dbReference type="NCBIfam" id="TIGR00682">
    <property type="entry name" value="lpxK"/>
    <property type="match status" value="1"/>
</dbReference>
<organism evidence="14 15">
    <name type="scientific">Undibacterium jejuense</name>
    <dbReference type="NCBI Taxonomy" id="1344949"/>
    <lineage>
        <taxon>Bacteria</taxon>
        <taxon>Pseudomonadati</taxon>
        <taxon>Pseudomonadota</taxon>
        <taxon>Betaproteobacteria</taxon>
        <taxon>Burkholderiales</taxon>
        <taxon>Oxalobacteraceae</taxon>
        <taxon>Undibacterium</taxon>
    </lineage>
</organism>
<dbReference type="AlphaFoldDB" id="A0A923HIF5"/>
<evidence type="ECO:0000256" key="2">
    <source>
        <dbReference type="ARBA" id="ARBA00004870"/>
    </source>
</evidence>
<evidence type="ECO:0000256" key="7">
    <source>
        <dbReference type="ARBA" id="ARBA00022679"/>
    </source>
</evidence>
<evidence type="ECO:0000256" key="5">
    <source>
        <dbReference type="ARBA" id="ARBA00022516"/>
    </source>
</evidence>
<evidence type="ECO:0000256" key="8">
    <source>
        <dbReference type="ARBA" id="ARBA00022741"/>
    </source>
</evidence>
<keyword evidence="10 13" id="KW-0067">ATP-binding</keyword>
<dbReference type="InterPro" id="IPR003758">
    <property type="entry name" value="LpxK"/>
</dbReference>
<keyword evidence="6 13" id="KW-0441">Lipid A biosynthesis</keyword>
<gene>
    <name evidence="13" type="primary">lpxK</name>
    <name evidence="14" type="ORF">H8K32_12880</name>
</gene>
<comment type="catalytic activity">
    <reaction evidence="13">
        <text>a lipid A disaccharide + ATP = a lipid IVA + ADP + H(+)</text>
        <dbReference type="Rhea" id="RHEA:67840"/>
        <dbReference type="ChEBI" id="CHEBI:15378"/>
        <dbReference type="ChEBI" id="CHEBI:30616"/>
        <dbReference type="ChEBI" id="CHEBI:176343"/>
        <dbReference type="ChEBI" id="CHEBI:176425"/>
        <dbReference type="ChEBI" id="CHEBI:456216"/>
        <dbReference type="EC" id="2.7.1.130"/>
    </reaction>
</comment>
<dbReference type="PANTHER" id="PTHR42724">
    <property type="entry name" value="TETRAACYLDISACCHARIDE 4'-KINASE"/>
    <property type="match status" value="1"/>
</dbReference>
<dbReference type="GO" id="GO:0009244">
    <property type="term" value="P:lipopolysaccharide core region biosynthetic process"/>
    <property type="evidence" value="ECO:0007669"/>
    <property type="project" value="TreeGrafter"/>
</dbReference>
<comment type="function">
    <text evidence="1 13">Transfers the gamma-phosphate of ATP to the 4'-position of a tetraacyldisaccharide 1-phosphate intermediate (termed DS-1-P) to form tetraacyldisaccharide 1,4'-bis-phosphate (lipid IVA).</text>
</comment>
<comment type="caution">
    <text evidence="14">The sequence shown here is derived from an EMBL/GenBank/DDBJ whole genome shotgun (WGS) entry which is preliminary data.</text>
</comment>
<dbReference type="PANTHER" id="PTHR42724:SF1">
    <property type="entry name" value="TETRAACYLDISACCHARIDE 4'-KINASE, MITOCHONDRIAL-RELATED"/>
    <property type="match status" value="1"/>
</dbReference>
<keyword evidence="11 13" id="KW-0443">Lipid metabolism</keyword>
<dbReference type="GO" id="GO:0009029">
    <property type="term" value="F:lipid-A 4'-kinase activity"/>
    <property type="evidence" value="ECO:0007669"/>
    <property type="project" value="UniProtKB-UniRule"/>
</dbReference>
<dbReference type="HAMAP" id="MF_00409">
    <property type="entry name" value="LpxK"/>
    <property type="match status" value="1"/>
</dbReference>
<evidence type="ECO:0000256" key="9">
    <source>
        <dbReference type="ARBA" id="ARBA00022777"/>
    </source>
</evidence>
<evidence type="ECO:0000256" key="6">
    <source>
        <dbReference type="ARBA" id="ARBA00022556"/>
    </source>
</evidence>
<evidence type="ECO:0000256" key="12">
    <source>
        <dbReference type="ARBA" id="ARBA00029757"/>
    </source>
</evidence>
<reference evidence="14" key="1">
    <citation type="submission" date="2020-08" db="EMBL/GenBank/DDBJ databases">
        <title>Novel species isolated from subtropical streams in China.</title>
        <authorList>
            <person name="Lu H."/>
        </authorList>
    </citation>
    <scope>NUCLEOTIDE SEQUENCE</scope>
    <source>
        <strain evidence="14">KACC 12607</strain>
    </source>
</reference>
<evidence type="ECO:0000256" key="3">
    <source>
        <dbReference type="ARBA" id="ARBA00012071"/>
    </source>
</evidence>
<dbReference type="GO" id="GO:0005524">
    <property type="term" value="F:ATP binding"/>
    <property type="evidence" value="ECO:0007669"/>
    <property type="project" value="UniProtKB-UniRule"/>
</dbReference>
<sequence>MQARLGSSLQSWLQSWIMRNWQKRGLWACALWPLSRLFQLIVSFRFGLFVLGYKPQTRVEVPVVVVGNIFVGGTGKTPLVIWLVQQLQAAGFNPGVISRGYGAHADSVVVLDTASQASQVGDEPLLIAQYTNVPVAVGRDRVAVARCLLATRPEIDVLVADDGLQHYFLARDIEIMLFDQRGTGNGWMLPAGPLREPVQRRRDFTVLNAGTDVPLASVPGMPADTVRMQLLPQHVYQLCDPKVRKPLTDLRAEKMVAAAGIGNPQRFFSMLSAAGLRCSSLPLADHFEFDAQTFMQIDADCILITEKDAVKCRQIPVLQNDARIWVVPVLAQLDSGFATDLLQMISEKKHGRSPA</sequence>
<dbReference type="SUPFAM" id="SSF52540">
    <property type="entry name" value="P-loop containing nucleoside triphosphate hydrolases"/>
    <property type="match status" value="1"/>
</dbReference>
<dbReference type="GO" id="GO:0005886">
    <property type="term" value="C:plasma membrane"/>
    <property type="evidence" value="ECO:0007669"/>
    <property type="project" value="TreeGrafter"/>
</dbReference>